<keyword evidence="2" id="KW-1185">Reference proteome</keyword>
<protein>
    <submittedName>
        <fullName evidence="1">Uncharacterized protein</fullName>
    </submittedName>
</protein>
<organism evidence="1 2">
    <name type="scientific">Magallana gigas</name>
    <name type="common">Pacific oyster</name>
    <name type="synonym">Crassostrea gigas</name>
    <dbReference type="NCBI Taxonomy" id="29159"/>
    <lineage>
        <taxon>Eukaryota</taxon>
        <taxon>Metazoa</taxon>
        <taxon>Spiralia</taxon>
        <taxon>Lophotrochozoa</taxon>
        <taxon>Mollusca</taxon>
        <taxon>Bivalvia</taxon>
        <taxon>Autobranchia</taxon>
        <taxon>Pteriomorphia</taxon>
        <taxon>Ostreida</taxon>
        <taxon>Ostreoidea</taxon>
        <taxon>Ostreidae</taxon>
        <taxon>Magallana</taxon>
    </lineage>
</organism>
<evidence type="ECO:0000313" key="1">
    <source>
        <dbReference type="EnsemblMetazoa" id="G14784.1:cds"/>
    </source>
</evidence>
<dbReference type="AlphaFoldDB" id="A0A8W8IKZ0"/>
<dbReference type="EnsemblMetazoa" id="G14784.1">
    <property type="protein sequence ID" value="G14784.1:cds"/>
    <property type="gene ID" value="G14784"/>
</dbReference>
<name>A0A8W8IKZ0_MAGGI</name>
<accession>A0A8W8IKZ0</accession>
<sequence length="67" mass="7770">MFGVLLQCLLQNFCSCRPPQRSLFQAPRSKSPTWTQPNIFTYVSRMEPPHECSGRPLYDQNQCLPPQ</sequence>
<dbReference type="Proteomes" id="UP000005408">
    <property type="component" value="Unassembled WGS sequence"/>
</dbReference>
<reference evidence="1" key="1">
    <citation type="submission" date="2022-08" db="UniProtKB">
        <authorList>
            <consortium name="EnsemblMetazoa"/>
        </authorList>
    </citation>
    <scope>IDENTIFICATION</scope>
    <source>
        <strain evidence="1">05x7-T-G4-1.051#20</strain>
    </source>
</reference>
<evidence type="ECO:0000313" key="2">
    <source>
        <dbReference type="Proteomes" id="UP000005408"/>
    </source>
</evidence>
<proteinExistence type="predicted"/>